<proteinExistence type="predicted"/>
<feature type="domain" description="Fibronectin type-III" evidence="2">
    <location>
        <begin position="224"/>
        <end position="322"/>
    </location>
</feature>
<gene>
    <name evidence="3" type="ORF">UFOPK3495_00944</name>
</gene>
<keyword evidence="1" id="KW-0677">Repeat</keyword>
<dbReference type="SMART" id="SM00060">
    <property type="entry name" value="FN3"/>
    <property type="match status" value="8"/>
</dbReference>
<dbReference type="AlphaFoldDB" id="A0A6J7G6C0"/>
<dbReference type="InterPro" id="IPR050964">
    <property type="entry name" value="Striated_Muscle_Regulatory"/>
</dbReference>
<evidence type="ECO:0000259" key="2">
    <source>
        <dbReference type="PROSITE" id="PS50853"/>
    </source>
</evidence>
<dbReference type="Gene3D" id="2.60.40.10">
    <property type="entry name" value="Immunoglobulins"/>
    <property type="match status" value="7"/>
</dbReference>
<feature type="domain" description="Fibronectin type-III" evidence="2">
    <location>
        <begin position="32"/>
        <end position="125"/>
    </location>
</feature>
<dbReference type="CDD" id="cd00063">
    <property type="entry name" value="FN3"/>
    <property type="match status" value="5"/>
</dbReference>
<dbReference type="PANTHER" id="PTHR13817">
    <property type="entry name" value="TITIN"/>
    <property type="match status" value="1"/>
</dbReference>
<sequence length="819" mass="84168">MRPFRGHLTRALAVFAAVSMTIVFAPNAQAAAPEAPSSVTITRASTSLLIQWTAAIATPAVTAYTATAFSASSGGVAQGSCTTSTTSCTITALTNGVQSFVEVSATNGTAPDAVSSPRISGTPLGIPSVPRSINASGEDAAISTTWLAPADTGGSTISGYKAQAFTSPVGGIAVASCLTTGSSTLRCTMDSLTNGTTYYVSVFATNTNGDGPASLRDVAQAGALPSPPRLIEVDRGNGSLSVTWIEPAANGGNAVLLYTASARTTYSTQGEVVASCTSTGASCVMSGTTNATTYYISVTATTVVGESAPSSRVSIIGISPPSSPRLVRLERGNGFTRVSWSSPLTTGGSAVKRYVAKAYLTATGGESVATCIPQSSSPTQCNLGPLPNGTNYFVDVTAENAMLASDPSSPRLAIIPATQPTPPREVSASQESTGIRVRWRVPESDGGLVIASYLATAWSTLTGGTKAGSCTTSGDSCVILGLEGAPVFIDVTAQHEAGTSSSSSPRVRLLITGAPTPPLSVVSNTVARTILVSWRPSADDQGSPITSYIANATDSAGKTAGTCTHVVTKTERMKGASSSRMLCLIRGLQKDSKYTVNVGAVNAITTTYASASVISLKSSVPSIPRDLTLMPGEKSVFAQATLSASTGGFAEDVYTFRAWSKPRGGVLTKKCSIQSHISVASPACVLTDLGNYRTYWVDAFASNELGDSAPTARMAIRPMASVPMAPLDFRASMTPDGFIARWIAPAFEGGYPLQKYIVRVKTDPKSSTITKQCTATAPTTTCEIGGVVSGTHLWIDVIAINPVGESPASIQLDRTVIDE</sequence>
<accession>A0A6J7G6C0</accession>
<name>A0A6J7G6C0_9ZZZZ</name>
<feature type="domain" description="Fibronectin type-III" evidence="2">
    <location>
        <begin position="126"/>
        <end position="221"/>
    </location>
</feature>
<dbReference type="PANTHER" id="PTHR13817:SF73">
    <property type="entry name" value="FIBRONECTIN TYPE-III DOMAIN-CONTAINING PROTEIN"/>
    <property type="match status" value="1"/>
</dbReference>
<organism evidence="3">
    <name type="scientific">freshwater metagenome</name>
    <dbReference type="NCBI Taxonomy" id="449393"/>
    <lineage>
        <taxon>unclassified sequences</taxon>
        <taxon>metagenomes</taxon>
        <taxon>ecological metagenomes</taxon>
    </lineage>
</organism>
<dbReference type="EMBL" id="CAFBMC010000046">
    <property type="protein sequence ID" value="CAB4900795.1"/>
    <property type="molecule type" value="Genomic_DNA"/>
</dbReference>
<protein>
    <submittedName>
        <fullName evidence="3">Unannotated protein</fullName>
    </submittedName>
</protein>
<dbReference type="PROSITE" id="PS50853">
    <property type="entry name" value="FN3"/>
    <property type="match status" value="6"/>
</dbReference>
<feature type="domain" description="Fibronectin type-III" evidence="2">
    <location>
        <begin position="514"/>
        <end position="622"/>
    </location>
</feature>
<reference evidence="3" key="1">
    <citation type="submission" date="2020-05" db="EMBL/GenBank/DDBJ databases">
        <authorList>
            <person name="Chiriac C."/>
            <person name="Salcher M."/>
            <person name="Ghai R."/>
            <person name="Kavagutti S V."/>
        </authorList>
    </citation>
    <scope>NUCLEOTIDE SEQUENCE</scope>
</reference>
<dbReference type="InterPro" id="IPR013783">
    <property type="entry name" value="Ig-like_fold"/>
</dbReference>
<dbReference type="InterPro" id="IPR003961">
    <property type="entry name" value="FN3_dom"/>
</dbReference>
<evidence type="ECO:0000256" key="1">
    <source>
        <dbReference type="ARBA" id="ARBA00022737"/>
    </source>
</evidence>
<dbReference type="InterPro" id="IPR036116">
    <property type="entry name" value="FN3_sf"/>
</dbReference>
<dbReference type="Pfam" id="PF00041">
    <property type="entry name" value="fn3"/>
    <property type="match status" value="2"/>
</dbReference>
<dbReference type="SUPFAM" id="SSF49265">
    <property type="entry name" value="Fibronectin type III"/>
    <property type="match status" value="5"/>
</dbReference>
<feature type="domain" description="Fibronectin type-III" evidence="2">
    <location>
        <begin position="323"/>
        <end position="424"/>
    </location>
</feature>
<feature type="domain" description="Fibronectin type-III" evidence="2">
    <location>
        <begin position="722"/>
        <end position="819"/>
    </location>
</feature>
<evidence type="ECO:0000313" key="3">
    <source>
        <dbReference type="EMBL" id="CAB4900795.1"/>
    </source>
</evidence>